<reference evidence="1" key="2">
    <citation type="journal article" date="2021" name="PeerJ">
        <title>Extensive microbial diversity within the chicken gut microbiome revealed by metagenomics and culture.</title>
        <authorList>
            <person name="Gilroy R."/>
            <person name="Ravi A."/>
            <person name="Getino M."/>
            <person name="Pursley I."/>
            <person name="Horton D.L."/>
            <person name="Alikhan N.F."/>
            <person name="Baker D."/>
            <person name="Gharbi K."/>
            <person name="Hall N."/>
            <person name="Watson M."/>
            <person name="Adriaenssens E.M."/>
            <person name="Foster-Nyarko E."/>
            <person name="Jarju S."/>
            <person name="Secka A."/>
            <person name="Antonio M."/>
            <person name="Oren A."/>
            <person name="Chaudhuri R.R."/>
            <person name="La Ragione R."/>
            <person name="Hildebrand F."/>
            <person name="Pallen M.J."/>
        </authorList>
    </citation>
    <scope>NUCLEOTIDE SEQUENCE</scope>
    <source>
        <strain evidence="1">G3-8215</strain>
    </source>
</reference>
<organism evidence="1 2">
    <name type="scientific">Candidatus Cryptobacteroides avicola</name>
    <dbReference type="NCBI Taxonomy" id="2840757"/>
    <lineage>
        <taxon>Bacteria</taxon>
        <taxon>Pseudomonadati</taxon>
        <taxon>Bacteroidota</taxon>
        <taxon>Bacteroidia</taxon>
        <taxon>Bacteroidales</taxon>
        <taxon>Candidatus Cryptobacteroides</taxon>
    </lineage>
</organism>
<gene>
    <name evidence="1" type="ORF">IAB75_01285</name>
</gene>
<dbReference type="SUPFAM" id="SSF49464">
    <property type="entry name" value="Carboxypeptidase regulatory domain-like"/>
    <property type="match status" value="1"/>
</dbReference>
<evidence type="ECO:0000313" key="1">
    <source>
        <dbReference type="EMBL" id="MBO8482744.1"/>
    </source>
</evidence>
<feature type="non-terminal residue" evidence="1">
    <location>
        <position position="184"/>
    </location>
</feature>
<dbReference type="Gene3D" id="2.60.40.1120">
    <property type="entry name" value="Carboxypeptidase-like, regulatory domain"/>
    <property type="match status" value="1"/>
</dbReference>
<dbReference type="Proteomes" id="UP000725002">
    <property type="component" value="Unassembled WGS sequence"/>
</dbReference>
<dbReference type="EMBL" id="JADILV010000008">
    <property type="protein sequence ID" value="MBO8482744.1"/>
    <property type="molecule type" value="Genomic_DNA"/>
</dbReference>
<evidence type="ECO:0000313" key="2">
    <source>
        <dbReference type="Proteomes" id="UP000725002"/>
    </source>
</evidence>
<keyword evidence="1" id="KW-0645">Protease</keyword>
<dbReference type="GO" id="GO:0004180">
    <property type="term" value="F:carboxypeptidase activity"/>
    <property type="evidence" value="ECO:0007669"/>
    <property type="project" value="UniProtKB-KW"/>
</dbReference>
<keyword evidence="1" id="KW-0121">Carboxypeptidase</keyword>
<proteinExistence type="predicted"/>
<reference evidence="1" key="1">
    <citation type="submission" date="2020-10" db="EMBL/GenBank/DDBJ databases">
        <authorList>
            <person name="Gilroy R."/>
        </authorList>
    </citation>
    <scope>NUCLEOTIDE SEQUENCE</scope>
    <source>
        <strain evidence="1">G3-8215</strain>
    </source>
</reference>
<comment type="caution">
    <text evidence="1">The sequence shown here is derived from an EMBL/GenBank/DDBJ whole genome shotgun (WGS) entry which is preliminary data.</text>
</comment>
<sequence length="184" mass="19468">MTAISLSASLFAREQEDERITLELDNVTLETAIATIEEQSSYLFMNSEVDIDQTISLSVENETIGNVCKSLFTPINVNYRIEGHHIYISNAPEPEPVSISGVIVDQTGLPVPGAAVLESGTSNGTTTGLDGSFTLTVSDPAASIEVNCLGYNTVTLPVGSRTVFNLTLEEEAVALEGTVVTALG</sequence>
<accession>A0A940DPQ1</accession>
<dbReference type="Pfam" id="PF13715">
    <property type="entry name" value="CarbopepD_reg_2"/>
    <property type="match status" value="1"/>
</dbReference>
<dbReference type="InterPro" id="IPR008969">
    <property type="entry name" value="CarboxyPept-like_regulatory"/>
</dbReference>
<protein>
    <submittedName>
        <fullName evidence="1">Carboxypeptidase-like regulatory domain-containing protein</fullName>
    </submittedName>
</protein>
<keyword evidence="1" id="KW-0378">Hydrolase</keyword>
<name>A0A940DPQ1_9BACT</name>
<dbReference type="AlphaFoldDB" id="A0A940DPQ1"/>